<evidence type="ECO:0000313" key="3">
    <source>
        <dbReference type="EMBL" id="ERN53891.1"/>
    </source>
</evidence>
<organism evidence="3 4">
    <name type="scientific">Alkalihalophilus marmarensis DSM 21297</name>
    <dbReference type="NCBI Taxonomy" id="1188261"/>
    <lineage>
        <taxon>Bacteria</taxon>
        <taxon>Bacillati</taxon>
        <taxon>Bacillota</taxon>
        <taxon>Bacilli</taxon>
        <taxon>Bacillales</taxon>
        <taxon>Bacillaceae</taxon>
        <taxon>Alkalihalophilus</taxon>
    </lineage>
</organism>
<feature type="transmembrane region" description="Helical" evidence="1">
    <location>
        <begin position="144"/>
        <end position="164"/>
    </location>
</feature>
<evidence type="ECO:0000256" key="1">
    <source>
        <dbReference type="SAM" id="Phobius"/>
    </source>
</evidence>
<feature type="transmembrane region" description="Helical" evidence="1">
    <location>
        <begin position="122"/>
        <end position="137"/>
    </location>
</feature>
<sequence length="400" mass="46665">MISKPVSHNERLVSLDIIRGFALFGIIFVNMPLFQSPQLVADLYMISQPLVETDKWIRVFLDVFIENKFFSIFSFLFGLGFYIFMNRAQKKGKRFYVLYVRRLTILALFGFMHLVFLWYGDILLNYALAGFLLLLFYNRQSKTILRLLVLFTVAFIFLLSLNFFSSPEELTIEIQQLQAEGAGKMEEAIDYYQNKSYLEWVSYRFINEVIPILMNLPFSMLTALYMFLLGLYVGKRHIISEFHSHKHLVKRVWWGSLLCSIPISISIVVLHLDVFNFGLANELFLQVFVTVSGLSLSLFYISSLLFLLQKEKWRKILHPLSYIGRMALTNYILQTIIGVGIFTGFGLFGEVHLGLGIIIGLIVFPIQILFSYLWLKYFKYGPLEWIWRSATYGEFQSLKL</sequence>
<gene>
    <name evidence="3" type="ORF">A33I_09475</name>
</gene>
<feature type="transmembrane region" description="Helical" evidence="1">
    <location>
        <begin position="328"/>
        <end position="348"/>
    </location>
</feature>
<dbReference type="EMBL" id="ATAE01000016">
    <property type="protein sequence ID" value="ERN53891.1"/>
    <property type="molecule type" value="Genomic_DNA"/>
</dbReference>
<dbReference type="InterPro" id="IPR052529">
    <property type="entry name" value="Bact_Transport_Assoc"/>
</dbReference>
<feature type="transmembrane region" description="Helical" evidence="1">
    <location>
        <begin position="209"/>
        <end position="232"/>
    </location>
</feature>
<dbReference type="Proteomes" id="UP000017170">
    <property type="component" value="Unassembled WGS sequence"/>
</dbReference>
<dbReference type="Pfam" id="PF04235">
    <property type="entry name" value="DUF418"/>
    <property type="match status" value="1"/>
</dbReference>
<dbReference type="PANTHER" id="PTHR30590:SF3">
    <property type="entry name" value="HYPOTHETICAL MEMBRANE SPANNING PROTEIN"/>
    <property type="match status" value="1"/>
</dbReference>
<comment type="caution">
    <text evidence="3">The sequence shown here is derived from an EMBL/GenBank/DDBJ whole genome shotgun (WGS) entry which is preliminary data.</text>
</comment>
<feature type="transmembrane region" description="Helical" evidence="1">
    <location>
        <begin position="252"/>
        <end position="272"/>
    </location>
</feature>
<dbReference type="RefSeq" id="WP_022627600.1">
    <property type="nucleotide sequence ID" value="NZ_ATAE01000016.1"/>
</dbReference>
<dbReference type="AlphaFoldDB" id="U6STC1"/>
<dbReference type="PANTHER" id="PTHR30590">
    <property type="entry name" value="INNER MEMBRANE PROTEIN"/>
    <property type="match status" value="1"/>
</dbReference>
<feature type="transmembrane region" description="Helical" evidence="1">
    <location>
        <begin position="12"/>
        <end position="34"/>
    </location>
</feature>
<feature type="domain" description="DUF418" evidence="2">
    <location>
        <begin position="234"/>
        <end position="393"/>
    </location>
</feature>
<name>U6STC1_9BACI</name>
<evidence type="ECO:0000259" key="2">
    <source>
        <dbReference type="Pfam" id="PF04235"/>
    </source>
</evidence>
<feature type="transmembrane region" description="Helical" evidence="1">
    <location>
        <begin position="284"/>
        <end position="308"/>
    </location>
</feature>
<keyword evidence="1" id="KW-1133">Transmembrane helix</keyword>
<keyword evidence="1" id="KW-0812">Transmembrane</keyword>
<protein>
    <recommendedName>
        <fullName evidence="2">DUF418 domain-containing protein</fullName>
    </recommendedName>
</protein>
<reference evidence="3 4" key="1">
    <citation type="journal article" date="2013" name="Genome Announc.">
        <title>Genome Sequence of the Extreme Obligate Alkaliphile Bacillus marmarensis Strain DSM 21297.</title>
        <authorList>
            <person name="Wernick D.G."/>
            <person name="Choi K.Y."/>
            <person name="Tat C.A."/>
            <person name="Lafontaine Rivera J.G."/>
            <person name="Liao J.C."/>
        </authorList>
    </citation>
    <scope>NUCLEOTIDE SEQUENCE [LARGE SCALE GENOMIC DNA]</scope>
    <source>
        <strain evidence="3 4">DSM 21297</strain>
    </source>
</reference>
<dbReference type="InterPro" id="IPR007349">
    <property type="entry name" value="DUF418"/>
</dbReference>
<keyword evidence="1" id="KW-0472">Membrane</keyword>
<dbReference type="PATRIC" id="fig|1188261.3.peg.1274"/>
<feature type="transmembrane region" description="Helical" evidence="1">
    <location>
        <begin position="354"/>
        <end position="375"/>
    </location>
</feature>
<evidence type="ECO:0000313" key="4">
    <source>
        <dbReference type="Proteomes" id="UP000017170"/>
    </source>
</evidence>
<feature type="transmembrane region" description="Helical" evidence="1">
    <location>
        <begin position="69"/>
        <end position="85"/>
    </location>
</feature>
<proteinExistence type="predicted"/>
<keyword evidence="4" id="KW-1185">Reference proteome</keyword>
<feature type="transmembrane region" description="Helical" evidence="1">
    <location>
        <begin position="97"/>
        <end position="116"/>
    </location>
</feature>
<accession>U6STC1</accession>